<evidence type="ECO:0000256" key="10">
    <source>
        <dbReference type="RuleBase" id="RU351113"/>
    </source>
</evidence>
<feature type="transmembrane region" description="Helical" evidence="10">
    <location>
        <begin position="44"/>
        <end position="62"/>
    </location>
</feature>
<evidence type="ECO:0000313" key="11">
    <source>
        <dbReference type="EMBL" id="QNH68052.1"/>
    </source>
</evidence>
<evidence type="ECO:0000256" key="4">
    <source>
        <dbReference type="ARBA" id="ARBA00022692"/>
    </source>
</evidence>
<accession>A0A7G7WNC6</accession>
<reference evidence="11" key="2">
    <citation type="submission" date="2020-06" db="EMBL/GenBank/DDBJ databases">
        <authorList>
            <person name="Qian J."/>
        </authorList>
    </citation>
    <scope>NUCLEOTIDE SEQUENCE</scope>
    <source>
        <tissue evidence="11">Antenna</tissue>
    </source>
</reference>
<comment type="subcellular location">
    <subcellularLocation>
        <location evidence="1 10">Cell membrane</location>
        <topology evidence="1 10">Multi-pass membrane protein</topology>
    </subcellularLocation>
</comment>
<keyword evidence="5 10" id="KW-0552">Olfaction</keyword>
<keyword evidence="3 10" id="KW-0716">Sensory transduction</keyword>
<proteinExistence type="evidence at transcript level"/>
<evidence type="ECO:0000256" key="9">
    <source>
        <dbReference type="ARBA" id="ARBA00023224"/>
    </source>
</evidence>
<evidence type="ECO:0000256" key="7">
    <source>
        <dbReference type="ARBA" id="ARBA00023136"/>
    </source>
</evidence>
<feature type="transmembrane region" description="Helical" evidence="10">
    <location>
        <begin position="326"/>
        <end position="352"/>
    </location>
</feature>
<feature type="transmembrane region" description="Helical" evidence="10">
    <location>
        <begin position="232"/>
        <end position="252"/>
    </location>
</feature>
<feature type="transmembrane region" description="Helical" evidence="10">
    <location>
        <begin position="21"/>
        <end position="38"/>
    </location>
</feature>
<name>A0A7G7WNC6_APRGE</name>
<keyword evidence="8 10" id="KW-0675">Receptor</keyword>
<keyword evidence="2" id="KW-1003">Cell membrane</keyword>
<reference evidence="11" key="1">
    <citation type="journal article" date="2020" name="Front. Physiol.">
        <title>Identification and Expression Profile of Olfactory Receptor Genes Based on Apriona germari (Hope) Antennal Transcriptome.</title>
        <authorList>
            <person name="Qian J.L."/>
            <person name="Mang D.Z."/>
            <person name="Lv G.C."/>
            <person name="Ye J."/>
            <person name="Li Z.Q."/>
            <person name="Chu B."/>
            <person name="Sun L."/>
            <person name="Liu Y.J."/>
            <person name="Zhang L.W."/>
        </authorList>
    </citation>
    <scope>NUCLEOTIDE SEQUENCE</scope>
    <source>
        <tissue evidence="11">Antenna</tissue>
    </source>
</reference>
<evidence type="ECO:0000256" key="6">
    <source>
        <dbReference type="ARBA" id="ARBA00022989"/>
    </source>
</evidence>
<dbReference type="GO" id="GO:0007165">
    <property type="term" value="P:signal transduction"/>
    <property type="evidence" value="ECO:0007669"/>
    <property type="project" value="UniProtKB-KW"/>
</dbReference>
<feature type="transmembrane region" description="Helical" evidence="10">
    <location>
        <begin position="264"/>
        <end position="284"/>
    </location>
</feature>
<dbReference type="InterPro" id="IPR004117">
    <property type="entry name" value="7tm6_olfct_rcpt"/>
</dbReference>
<dbReference type="GO" id="GO:0005549">
    <property type="term" value="F:odorant binding"/>
    <property type="evidence" value="ECO:0007669"/>
    <property type="project" value="InterPro"/>
</dbReference>
<feature type="transmembrane region" description="Helical" evidence="10">
    <location>
        <begin position="106"/>
        <end position="125"/>
    </location>
</feature>
<keyword evidence="4 10" id="KW-0812">Transmembrane</keyword>
<evidence type="ECO:0000256" key="3">
    <source>
        <dbReference type="ARBA" id="ARBA00022606"/>
    </source>
</evidence>
<keyword evidence="6 10" id="KW-1133">Transmembrane helix</keyword>
<organism evidence="11">
    <name type="scientific">Apriona germarii</name>
    <name type="common">Mulberry longhorn beetle</name>
    <name type="synonym">Lamia germarii</name>
    <dbReference type="NCBI Taxonomy" id="157307"/>
    <lineage>
        <taxon>Eukaryota</taxon>
        <taxon>Metazoa</taxon>
        <taxon>Ecdysozoa</taxon>
        <taxon>Arthropoda</taxon>
        <taxon>Hexapoda</taxon>
        <taxon>Insecta</taxon>
        <taxon>Pterygota</taxon>
        <taxon>Neoptera</taxon>
        <taxon>Endopterygota</taxon>
        <taxon>Coleoptera</taxon>
        <taxon>Polyphaga</taxon>
        <taxon>Cucujiformia</taxon>
        <taxon>Chrysomeloidea</taxon>
        <taxon>Cerambycidae</taxon>
        <taxon>Lamiinae</taxon>
        <taxon>Batocerini</taxon>
        <taxon>Apriona</taxon>
    </lineage>
</organism>
<dbReference type="AlphaFoldDB" id="A0A7G7WNC6"/>
<dbReference type="PANTHER" id="PTHR21137:SF35">
    <property type="entry name" value="ODORANT RECEPTOR 19A-RELATED"/>
    <property type="match status" value="1"/>
</dbReference>
<dbReference type="Pfam" id="PF02949">
    <property type="entry name" value="7tm_6"/>
    <property type="match status" value="1"/>
</dbReference>
<feature type="transmembrane region" description="Helical" evidence="10">
    <location>
        <begin position="145"/>
        <end position="167"/>
    </location>
</feature>
<keyword evidence="9 10" id="KW-0807">Transducer</keyword>
<evidence type="ECO:0000256" key="5">
    <source>
        <dbReference type="ARBA" id="ARBA00022725"/>
    </source>
</evidence>
<sequence>MGYYPLTKGKYRKLQTMAATFFTMTSVIYLALGCIFAAQNVSDVRLFSATCAFLLTDLALIVKMLNLLYHRKNIFLIEDMLKNPLFNEIDAEEEIVLRQSLKMSKIIKIISATILITNILFETVYPLVYKKFFLLMWFPFNPDDYFYKVCGFETLIAFTGASFDVAVDVLTVLYMDLCAVQFVLLKHRLVQLGSTYTGDEVMDDRLRVEKLKKYVNHNDYTYRLCNVVEETLSIGVFVQILCSSAIICFSLFQLLLTPVKSIEFGLLIGYTIDMLWQLGTYCILGQKVLDSSDTITEACYMSKWYSCSLEFKKNLLVIMNRTNKPVILLAGGVFPLNLNTMMNILSTTYSFFTLIWNMYNEN</sequence>
<keyword evidence="7 10" id="KW-0472">Membrane</keyword>
<dbReference type="GO" id="GO:0004984">
    <property type="term" value="F:olfactory receptor activity"/>
    <property type="evidence" value="ECO:0007669"/>
    <property type="project" value="InterPro"/>
</dbReference>
<evidence type="ECO:0000256" key="2">
    <source>
        <dbReference type="ARBA" id="ARBA00022475"/>
    </source>
</evidence>
<dbReference type="EMBL" id="MT598243">
    <property type="protein sequence ID" value="QNH68052.1"/>
    <property type="molecule type" value="mRNA"/>
</dbReference>
<protein>
    <recommendedName>
        <fullName evidence="10">Odorant receptor</fullName>
    </recommendedName>
</protein>
<evidence type="ECO:0000256" key="8">
    <source>
        <dbReference type="ARBA" id="ARBA00023170"/>
    </source>
</evidence>
<evidence type="ECO:0000256" key="1">
    <source>
        <dbReference type="ARBA" id="ARBA00004651"/>
    </source>
</evidence>
<dbReference type="GO" id="GO:0005886">
    <property type="term" value="C:plasma membrane"/>
    <property type="evidence" value="ECO:0007669"/>
    <property type="project" value="UniProtKB-SubCell"/>
</dbReference>
<comment type="similarity">
    <text evidence="10">Belongs to the insect chemoreceptor superfamily. Heteromeric odorant receptor channel (TC 1.A.69) family.</text>
</comment>
<dbReference type="PANTHER" id="PTHR21137">
    <property type="entry name" value="ODORANT RECEPTOR"/>
    <property type="match status" value="1"/>
</dbReference>